<accession>A0ACB9N8U6</accession>
<name>A0ACB9N8U6_BAUVA</name>
<dbReference type="EMBL" id="CM039432">
    <property type="protein sequence ID" value="KAI4332327.1"/>
    <property type="molecule type" value="Genomic_DNA"/>
</dbReference>
<protein>
    <submittedName>
        <fullName evidence="1">Uncharacterized protein</fullName>
    </submittedName>
</protein>
<keyword evidence="2" id="KW-1185">Reference proteome</keyword>
<evidence type="ECO:0000313" key="1">
    <source>
        <dbReference type="EMBL" id="KAI4332327.1"/>
    </source>
</evidence>
<proteinExistence type="predicted"/>
<sequence>MHDLIQDMGREVVRQDASSNLGKHSRLWNHEDILDVLTGNSGTDSIEGILFDPPSQERVEWNGAAFKKMNNLRILIVRNACFLTNPKYLPNNLRWLDWEGYPSEAFPIGFYPRNIATLKLHGSCLKLSNPFPKFEKLTLMDFSSSQLITKIPDLSGVPNIKEMNFYDCKNLVEVHDSIAFHTKLLDLNLEGCSNLKIFPHGIQMTSLKWLNLNGCTRLQKFPEILGKMDDLYIVDAKRTTFKQFPHSIGHLKGLSGLYVSDNHDLKSLPESIKQLDRLRNLDVKNCKRLQQISRIPPNLQIISADNCSSLTSQSASVIWSQVLKAIQNLVAFMPRTLIPNWFDHCCEGGVLSFWARGKLPDFVFAVVLSKSTSDISSLGSSFTIECSYNGYRTVNARYYFANNDGGVFIVHLHNRTINSFSVGWNYVEIRCKSQANFMIEECGVYVYKQEIKREDIRFDNPFPDHSNIMSIMSRNDRELRLSFQRRIPSADELLGTPVPFVENEEQRMNLERRMDVEQLTWLREFKALHLTSSDSSSGALPSSNMNIEIPIRLPLPMTKKKEQLSRVANQDTKITKRSYTVYMSRKDEELDKPRKKSRIYRELEARKLKRRFIKRSPKKMIEIRAGWRRQVFPPFFFSKFFKLSSRFHAI</sequence>
<comment type="caution">
    <text evidence="1">The sequence shown here is derived from an EMBL/GenBank/DDBJ whole genome shotgun (WGS) entry which is preliminary data.</text>
</comment>
<organism evidence="1 2">
    <name type="scientific">Bauhinia variegata</name>
    <name type="common">Purple orchid tree</name>
    <name type="synonym">Phanera variegata</name>
    <dbReference type="NCBI Taxonomy" id="167791"/>
    <lineage>
        <taxon>Eukaryota</taxon>
        <taxon>Viridiplantae</taxon>
        <taxon>Streptophyta</taxon>
        <taxon>Embryophyta</taxon>
        <taxon>Tracheophyta</taxon>
        <taxon>Spermatophyta</taxon>
        <taxon>Magnoliopsida</taxon>
        <taxon>eudicotyledons</taxon>
        <taxon>Gunneridae</taxon>
        <taxon>Pentapetalae</taxon>
        <taxon>rosids</taxon>
        <taxon>fabids</taxon>
        <taxon>Fabales</taxon>
        <taxon>Fabaceae</taxon>
        <taxon>Cercidoideae</taxon>
        <taxon>Cercideae</taxon>
        <taxon>Bauhiniinae</taxon>
        <taxon>Bauhinia</taxon>
    </lineage>
</organism>
<gene>
    <name evidence="1" type="ORF">L6164_017247</name>
</gene>
<dbReference type="Proteomes" id="UP000828941">
    <property type="component" value="Chromosome 7"/>
</dbReference>
<reference evidence="1 2" key="1">
    <citation type="journal article" date="2022" name="DNA Res.">
        <title>Chromosomal-level genome assembly of the orchid tree Bauhinia variegata (Leguminosae; Cercidoideae) supports the allotetraploid origin hypothesis of Bauhinia.</title>
        <authorList>
            <person name="Zhong Y."/>
            <person name="Chen Y."/>
            <person name="Zheng D."/>
            <person name="Pang J."/>
            <person name="Liu Y."/>
            <person name="Luo S."/>
            <person name="Meng S."/>
            <person name="Qian L."/>
            <person name="Wei D."/>
            <person name="Dai S."/>
            <person name="Zhou R."/>
        </authorList>
    </citation>
    <scope>NUCLEOTIDE SEQUENCE [LARGE SCALE GENOMIC DNA]</scope>
    <source>
        <strain evidence="1">BV-YZ2020</strain>
    </source>
</reference>
<evidence type="ECO:0000313" key="2">
    <source>
        <dbReference type="Proteomes" id="UP000828941"/>
    </source>
</evidence>